<dbReference type="SUPFAM" id="SSF56112">
    <property type="entry name" value="Protein kinase-like (PK-like)"/>
    <property type="match status" value="1"/>
</dbReference>
<name>A0ABR2UQJ8_9PEZI</name>
<dbReference type="PANTHER" id="PTHR37542">
    <property type="entry name" value="HELO DOMAIN-CONTAINING PROTEIN-RELATED"/>
    <property type="match status" value="1"/>
</dbReference>
<dbReference type="Pfam" id="PF00656">
    <property type="entry name" value="Peptidase_C14"/>
    <property type="match status" value="1"/>
</dbReference>
<dbReference type="EMBL" id="JARVKF010000402">
    <property type="protein sequence ID" value="KAK9416935.1"/>
    <property type="molecule type" value="Genomic_DNA"/>
</dbReference>
<dbReference type="InterPro" id="IPR011600">
    <property type="entry name" value="Pept_C14_caspase"/>
</dbReference>
<protein>
    <recommendedName>
        <fullName evidence="1">Protein kinase domain-containing protein</fullName>
    </recommendedName>
</protein>
<evidence type="ECO:0000259" key="1">
    <source>
        <dbReference type="PROSITE" id="PS50011"/>
    </source>
</evidence>
<comment type="caution">
    <text evidence="2">The sequence shown here is derived from an EMBL/GenBank/DDBJ whole genome shotgun (WGS) entry which is preliminary data.</text>
</comment>
<evidence type="ECO:0000313" key="2">
    <source>
        <dbReference type="EMBL" id="KAK9416935.1"/>
    </source>
</evidence>
<keyword evidence="3" id="KW-1185">Reference proteome</keyword>
<evidence type="ECO:0000313" key="3">
    <source>
        <dbReference type="Proteomes" id="UP001408356"/>
    </source>
</evidence>
<dbReference type="InterPro" id="IPR011009">
    <property type="entry name" value="Kinase-like_dom_sf"/>
</dbReference>
<organism evidence="2 3">
    <name type="scientific">Seiridium unicorne</name>
    <dbReference type="NCBI Taxonomy" id="138068"/>
    <lineage>
        <taxon>Eukaryota</taxon>
        <taxon>Fungi</taxon>
        <taxon>Dikarya</taxon>
        <taxon>Ascomycota</taxon>
        <taxon>Pezizomycotina</taxon>
        <taxon>Sordariomycetes</taxon>
        <taxon>Xylariomycetidae</taxon>
        <taxon>Amphisphaeriales</taxon>
        <taxon>Sporocadaceae</taxon>
        <taxon>Seiridium</taxon>
    </lineage>
</organism>
<dbReference type="PROSITE" id="PS50011">
    <property type="entry name" value="PROTEIN_KINASE_DOM"/>
    <property type="match status" value="1"/>
</dbReference>
<accession>A0ABR2UQJ8</accession>
<sequence>MTDVSDRLNETLRLSIRRSTYGIVKVLALYWEDAHHGYHDEARAVAAMFKNYFQYPSETYAIPSSNGYSRVLGLLSQTFLDIGTAAQDSNVASLLIIHYGSHGDRDDDRHKDQERRSVWAAHIMGEPTLQWFRIQDQFDALNTAGTDVLLILDCCYAAQAARAHEASRARFEILAASAMGVATPPPGNTSFTSILIRETLELLKSEDSVVVRDLCSRLTYRKAQLHATPVHVAPEAGQRPIKLQPLSHIARTELTKNDFEADTMSFLHLLIEVDGELSTFHADEIARWLGADTPQIVSKLVFQTTTHISTAIQRMQDEPESIARHLDPASREEITRVWNEVVDLVERYHATEHGEPHQQPSLPNKRRRAHSFLRQLDFCNDSILNTIERNLLQAQGVQNDLIAIDEAIADNAVQGLGLVEQFQMRRIICQSEIQHVTGSDQTVPRAHANETGAVIEGKEYGPYLDPAELPSLVDRVRLLAELLRTPKSTGFRSLKCLGWEHFHLENKFALYFEIPSGYNSRNNNYETLYSVIRNVKSPLRPSMDDRIAIALGMATAIQKWHSVGWVHQGISSHNIIFFRSEITGHIDYLHPFLHGFDFARPDSDPSIGRALDDVAFNVYRHPHRQGTARKGHRKVHDLYSLGVVMLEIGLWQTAASMLDRKREYQPFEIQKVLQNACSDRLAHYAGVSYQSAVTTCLDSMFEVGVDNETGSNLARAFEVKVMQMIRRGISLL</sequence>
<dbReference type="Gene3D" id="1.10.510.10">
    <property type="entry name" value="Transferase(Phosphotransferase) domain 1"/>
    <property type="match status" value="1"/>
</dbReference>
<dbReference type="InterPro" id="IPR000719">
    <property type="entry name" value="Prot_kinase_dom"/>
</dbReference>
<reference evidence="2 3" key="1">
    <citation type="journal article" date="2024" name="J. Plant Pathol.">
        <title>Sequence and assembly of the genome of Seiridium unicorne, isolate CBS 538.82, causal agent of cypress canker disease.</title>
        <authorList>
            <person name="Scali E."/>
            <person name="Rocca G.D."/>
            <person name="Danti R."/>
            <person name="Garbelotto M."/>
            <person name="Barberini S."/>
            <person name="Baroncelli R."/>
            <person name="Emiliani G."/>
        </authorList>
    </citation>
    <scope>NUCLEOTIDE SEQUENCE [LARGE SCALE GENOMIC DNA]</scope>
    <source>
        <strain evidence="2 3">BM-138-508</strain>
    </source>
</reference>
<feature type="domain" description="Protein kinase" evidence="1">
    <location>
        <begin position="422"/>
        <end position="732"/>
    </location>
</feature>
<gene>
    <name evidence="2" type="ORF">SUNI508_09174</name>
</gene>
<proteinExistence type="predicted"/>
<dbReference type="PANTHER" id="PTHR37542:SF3">
    <property type="entry name" value="PRION-INHIBITION AND PROPAGATION HELO DOMAIN-CONTAINING PROTEIN"/>
    <property type="match status" value="1"/>
</dbReference>
<dbReference type="Proteomes" id="UP001408356">
    <property type="component" value="Unassembled WGS sequence"/>
</dbReference>